<evidence type="ECO:0000256" key="10">
    <source>
        <dbReference type="ARBA" id="ARBA00034269"/>
    </source>
</evidence>
<evidence type="ECO:0000256" key="2">
    <source>
        <dbReference type="ARBA" id="ARBA00009765"/>
    </source>
</evidence>
<comment type="subcellular location">
    <subcellularLocation>
        <location evidence="1">Cell membrane</location>
        <topology evidence="1">Multi-pass membrane protein</topology>
    </subcellularLocation>
</comment>
<evidence type="ECO:0000313" key="14">
    <source>
        <dbReference type="Proteomes" id="UP000198221"/>
    </source>
</evidence>
<dbReference type="PANTHER" id="PTHR46494:SF1">
    <property type="entry name" value="CORA FAMILY METAL ION TRANSPORTER (EUROFUNG)"/>
    <property type="match status" value="1"/>
</dbReference>
<dbReference type="RefSeq" id="WP_089014320.1">
    <property type="nucleotide sequence ID" value="NZ_LT607754.1"/>
</dbReference>
<dbReference type="GO" id="GO:0015087">
    <property type="term" value="F:cobalt ion transmembrane transporter activity"/>
    <property type="evidence" value="ECO:0007669"/>
    <property type="project" value="TreeGrafter"/>
</dbReference>
<dbReference type="OrthoDB" id="9803416at2"/>
<dbReference type="GO" id="GO:0015095">
    <property type="term" value="F:magnesium ion transmembrane transporter activity"/>
    <property type="evidence" value="ECO:0007669"/>
    <property type="project" value="TreeGrafter"/>
</dbReference>
<keyword evidence="6" id="KW-0460">Magnesium</keyword>
<dbReference type="Gene3D" id="1.20.58.340">
    <property type="entry name" value="Magnesium transport protein CorA, transmembrane region"/>
    <property type="match status" value="2"/>
</dbReference>
<dbReference type="SUPFAM" id="SSF144083">
    <property type="entry name" value="Magnesium transport protein CorA, transmembrane region"/>
    <property type="match status" value="1"/>
</dbReference>
<dbReference type="FunFam" id="1.20.58.340:FF:000004">
    <property type="entry name" value="Magnesium transport protein CorA"/>
    <property type="match status" value="1"/>
</dbReference>
<gene>
    <name evidence="13" type="ORF">GA0070613_4840</name>
</gene>
<evidence type="ECO:0000313" key="13">
    <source>
        <dbReference type="EMBL" id="SCG70964.1"/>
    </source>
</evidence>
<dbReference type="InterPro" id="IPR045863">
    <property type="entry name" value="CorA_TM1_TM2"/>
</dbReference>
<keyword evidence="8" id="KW-0406">Ion transport</keyword>
<evidence type="ECO:0000256" key="11">
    <source>
        <dbReference type="ARBA" id="ARBA00045497"/>
    </source>
</evidence>
<comment type="function">
    <text evidence="11">Mediates influx of magnesium ions. Alternates between open and closed states. Activated by low cytoplasmic Mg(2+) levels. Inactive when cytoplasmic Mg(2+) levels are high.</text>
</comment>
<dbReference type="CDD" id="cd12830">
    <property type="entry name" value="MtCorA-like"/>
    <property type="match status" value="1"/>
</dbReference>
<evidence type="ECO:0000256" key="7">
    <source>
        <dbReference type="ARBA" id="ARBA00022989"/>
    </source>
</evidence>
<comment type="catalytic activity">
    <reaction evidence="10">
        <text>Mg(2+)(in) = Mg(2+)(out)</text>
        <dbReference type="Rhea" id="RHEA:29827"/>
        <dbReference type="ChEBI" id="CHEBI:18420"/>
    </reaction>
</comment>
<feature type="transmembrane region" description="Helical" evidence="12">
    <location>
        <begin position="344"/>
        <end position="364"/>
    </location>
</feature>
<evidence type="ECO:0000256" key="1">
    <source>
        <dbReference type="ARBA" id="ARBA00004651"/>
    </source>
</evidence>
<evidence type="ECO:0000256" key="4">
    <source>
        <dbReference type="ARBA" id="ARBA00022475"/>
    </source>
</evidence>
<evidence type="ECO:0000256" key="5">
    <source>
        <dbReference type="ARBA" id="ARBA00022692"/>
    </source>
</evidence>
<dbReference type="SUPFAM" id="SSF143865">
    <property type="entry name" value="CorA soluble domain-like"/>
    <property type="match status" value="1"/>
</dbReference>
<evidence type="ECO:0000256" key="9">
    <source>
        <dbReference type="ARBA" id="ARBA00023136"/>
    </source>
</evidence>
<organism evidence="13 14">
    <name type="scientific">Micromonospora inositola</name>
    <dbReference type="NCBI Taxonomy" id="47865"/>
    <lineage>
        <taxon>Bacteria</taxon>
        <taxon>Bacillati</taxon>
        <taxon>Actinomycetota</taxon>
        <taxon>Actinomycetes</taxon>
        <taxon>Micromonosporales</taxon>
        <taxon>Micromonosporaceae</taxon>
        <taxon>Micromonospora</taxon>
    </lineage>
</organism>
<keyword evidence="5 12" id="KW-0812">Transmembrane</keyword>
<keyword evidence="14" id="KW-1185">Reference proteome</keyword>
<protein>
    <submittedName>
        <fullName evidence="13">Magnesium transporter</fullName>
    </submittedName>
</protein>
<dbReference type="GO" id="GO:0005886">
    <property type="term" value="C:plasma membrane"/>
    <property type="evidence" value="ECO:0007669"/>
    <property type="project" value="UniProtKB-SubCell"/>
</dbReference>
<keyword evidence="3" id="KW-0813">Transport</keyword>
<feature type="transmembrane region" description="Helical" evidence="12">
    <location>
        <begin position="313"/>
        <end position="332"/>
    </location>
</feature>
<dbReference type="GO" id="GO:0050897">
    <property type="term" value="F:cobalt ion binding"/>
    <property type="evidence" value="ECO:0007669"/>
    <property type="project" value="TreeGrafter"/>
</dbReference>
<dbReference type="PANTHER" id="PTHR46494">
    <property type="entry name" value="CORA FAMILY METAL ION TRANSPORTER (EUROFUNG)"/>
    <property type="match status" value="1"/>
</dbReference>
<evidence type="ECO:0000256" key="3">
    <source>
        <dbReference type="ARBA" id="ARBA00022448"/>
    </source>
</evidence>
<dbReference type="InterPro" id="IPR002523">
    <property type="entry name" value="MgTranspt_CorA/ZnTranspt_ZntB"/>
</dbReference>
<comment type="similarity">
    <text evidence="2">Belongs to the CorA metal ion transporter (MIT) (TC 1.A.35) family.</text>
</comment>
<evidence type="ECO:0000256" key="8">
    <source>
        <dbReference type="ARBA" id="ARBA00023065"/>
    </source>
</evidence>
<sequence length="370" mass="41027">MDRSAVRTRRRLRLPALLGRLLGRPADASATPTARRSNPDAVVDCAVYVNGRREPGRPHYADAYARSRRTRRSFVWLGLHEPGAAVMAAVGRTFGLDELSVAQALADGHRPTIQRHGDVTLLVLRTASYVEHTELTETSEVIDTGDVMVFLGDRFVITVRHGASGALAPVREGIQRRPGVLAAGPWAVAYAVCARMVELYLEVSGHLERDLERVEESVFARDRGADIQQIYQLKREVVEFKRAVLPLQAPLRTVVEQRDAGPPPALQRWFVDVEGRLTRAVDRIGGYDDLLNSILQSRLTQLAVEQNNDMRKIAAWAAIAATQTAVAGIYGMNFAHMPELGWRYGYAAALLVMALAAVTLYRLFRRSGWL</sequence>
<dbReference type="EMBL" id="LT607754">
    <property type="protein sequence ID" value="SCG70964.1"/>
    <property type="molecule type" value="Genomic_DNA"/>
</dbReference>
<keyword evidence="7 12" id="KW-1133">Transmembrane helix</keyword>
<dbReference type="Gene3D" id="3.30.460.20">
    <property type="entry name" value="CorA soluble domain-like"/>
    <property type="match status" value="1"/>
</dbReference>
<evidence type="ECO:0000256" key="6">
    <source>
        <dbReference type="ARBA" id="ARBA00022842"/>
    </source>
</evidence>
<accession>A0A1C5JK19</accession>
<dbReference type="InterPro" id="IPR045861">
    <property type="entry name" value="CorA_cytoplasmic_dom"/>
</dbReference>
<name>A0A1C5JK19_9ACTN</name>
<dbReference type="Pfam" id="PF01544">
    <property type="entry name" value="CorA"/>
    <property type="match status" value="1"/>
</dbReference>
<reference evidence="14" key="1">
    <citation type="submission" date="2016-06" db="EMBL/GenBank/DDBJ databases">
        <authorList>
            <person name="Varghese N."/>
            <person name="Submissions Spin"/>
        </authorList>
    </citation>
    <scope>NUCLEOTIDE SEQUENCE [LARGE SCALE GENOMIC DNA]</scope>
    <source>
        <strain evidence="14">DSM 43819</strain>
    </source>
</reference>
<keyword evidence="9 12" id="KW-0472">Membrane</keyword>
<evidence type="ECO:0000256" key="12">
    <source>
        <dbReference type="SAM" id="Phobius"/>
    </source>
</evidence>
<dbReference type="Proteomes" id="UP000198221">
    <property type="component" value="Chromosome I"/>
</dbReference>
<proteinExistence type="inferred from homology"/>
<keyword evidence="4" id="KW-1003">Cell membrane</keyword>
<dbReference type="AlphaFoldDB" id="A0A1C5JK19"/>
<dbReference type="GO" id="GO:0000287">
    <property type="term" value="F:magnesium ion binding"/>
    <property type="evidence" value="ECO:0007669"/>
    <property type="project" value="TreeGrafter"/>
</dbReference>